<dbReference type="OrthoDB" id="442947at2759"/>
<comment type="caution">
    <text evidence="5">The sequence shown here is derived from an EMBL/GenBank/DDBJ whole genome shotgun (WGS) entry which is preliminary data.</text>
</comment>
<dbReference type="InterPro" id="IPR036612">
    <property type="entry name" value="KH_dom_type_1_sf"/>
</dbReference>
<evidence type="ECO:0000256" key="3">
    <source>
        <dbReference type="SAM" id="MobiDB-lite"/>
    </source>
</evidence>
<dbReference type="InterPro" id="IPR004087">
    <property type="entry name" value="KH_dom"/>
</dbReference>
<protein>
    <recommendedName>
        <fullName evidence="4">K Homology domain-containing protein</fullName>
    </recommendedName>
</protein>
<evidence type="ECO:0000256" key="1">
    <source>
        <dbReference type="ARBA" id="ARBA00022737"/>
    </source>
</evidence>
<accession>A0A7J0DJN1</accession>
<dbReference type="EMBL" id="BJWL01000233">
    <property type="protein sequence ID" value="GFS35561.1"/>
    <property type="molecule type" value="Genomic_DNA"/>
</dbReference>
<reference evidence="6" key="1">
    <citation type="submission" date="2019-07" db="EMBL/GenBank/DDBJ databases">
        <title>De Novo Assembly of kiwifruit Actinidia rufa.</title>
        <authorList>
            <person name="Sugita-Konishi S."/>
            <person name="Sato K."/>
            <person name="Mori E."/>
            <person name="Abe Y."/>
            <person name="Kisaki G."/>
            <person name="Hamano K."/>
            <person name="Suezawa K."/>
            <person name="Otani M."/>
            <person name="Fukuda T."/>
            <person name="Manabe T."/>
            <person name="Gomi K."/>
            <person name="Tabuchi M."/>
            <person name="Akimitsu K."/>
            <person name="Kataoka I."/>
        </authorList>
    </citation>
    <scope>NUCLEOTIDE SEQUENCE [LARGE SCALE GENOMIC DNA]</scope>
    <source>
        <strain evidence="6">cv. Fuchu</strain>
    </source>
</reference>
<feature type="region of interest" description="Disordered" evidence="3">
    <location>
        <begin position="1"/>
        <end position="48"/>
    </location>
</feature>
<keyword evidence="1" id="KW-0677">Repeat</keyword>
<sequence>MAEPTETPALPTPAPEDTDKRSHPEKRPREEDGNDASGEARGDAPPAKRRMKSLLDIVYRIVVPSRQIGKVIGKVGARIQKIREETKATIKIADAIAVSPLNFFHLVPSVWLLGKFSVAFSSNQNQPNLVNQHEDQVCRNPKSNERSIRDTTYSWAGGISLSPMENNSMVWPGNMQAMKAMKGVTPLYISMPPKIAKGLLKQPTHYLPCGQRGNLDRICSMICDLGRCHLQEVLQGVLLGFLQVARKRHEERVIIISSKDSDNTTSDAENALLQIASLILKDDDVNVEATKVGAGHVAANTIRLLIAGTQAGGLIGVSGQNIEKLRISSGATITVLAQNQLPLCASAHESDRVVQVSYAFFSYDFRTRFRVTIFHRDNPPSQVIALSPTYNYGSHRPPQQYVDPTSADYVTLEMMISETIIGGLIGRCGSNISRIRSESGATIKVYGGKGEQKFRQLHIGGSAQQVALAKQRVDEYTYSQFIQQAGAQQPIDPSAGMMNTLAPYFTPTNTNEVPAFPGLPFHAPPL</sequence>
<dbReference type="InterPro" id="IPR004088">
    <property type="entry name" value="KH_dom_type_1"/>
</dbReference>
<name>A0A7J0DJN1_9ERIC</name>
<dbReference type="SMART" id="SM00322">
    <property type="entry name" value="KH"/>
    <property type="match status" value="3"/>
</dbReference>
<organism evidence="5 6">
    <name type="scientific">Actinidia rufa</name>
    <dbReference type="NCBI Taxonomy" id="165716"/>
    <lineage>
        <taxon>Eukaryota</taxon>
        <taxon>Viridiplantae</taxon>
        <taxon>Streptophyta</taxon>
        <taxon>Embryophyta</taxon>
        <taxon>Tracheophyta</taxon>
        <taxon>Spermatophyta</taxon>
        <taxon>Magnoliopsida</taxon>
        <taxon>eudicotyledons</taxon>
        <taxon>Gunneridae</taxon>
        <taxon>Pentapetalae</taxon>
        <taxon>asterids</taxon>
        <taxon>Ericales</taxon>
        <taxon>Actinidiaceae</taxon>
        <taxon>Actinidia</taxon>
    </lineage>
</organism>
<dbReference type="AlphaFoldDB" id="A0A7J0DJN1"/>
<keyword evidence="6" id="KW-1185">Reference proteome</keyword>
<evidence type="ECO:0000259" key="4">
    <source>
        <dbReference type="SMART" id="SM00322"/>
    </source>
</evidence>
<feature type="domain" description="K Homology" evidence="4">
    <location>
        <begin position="408"/>
        <end position="478"/>
    </location>
</feature>
<proteinExistence type="predicted"/>
<dbReference type="CDD" id="cd00105">
    <property type="entry name" value="KH-I"/>
    <property type="match status" value="1"/>
</dbReference>
<dbReference type="Pfam" id="PF00013">
    <property type="entry name" value="KH_1"/>
    <property type="match status" value="3"/>
</dbReference>
<dbReference type="SUPFAM" id="SSF54791">
    <property type="entry name" value="Eukaryotic type KH-domain (KH-domain type I)"/>
    <property type="match status" value="3"/>
</dbReference>
<dbReference type="PROSITE" id="PS50084">
    <property type="entry name" value="KH_TYPE_1"/>
    <property type="match status" value="3"/>
</dbReference>
<evidence type="ECO:0000256" key="2">
    <source>
        <dbReference type="PROSITE-ProRule" id="PRU00117"/>
    </source>
</evidence>
<dbReference type="Proteomes" id="UP000585474">
    <property type="component" value="Unassembled WGS sequence"/>
</dbReference>
<gene>
    <name evidence="5" type="ORF">Acr_00g0040630</name>
</gene>
<dbReference type="GO" id="GO:0003723">
    <property type="term" value="F:RNA binding"/>
    <property type="evidence" value="ECO:0007669"/>
    <property type="project" value="UniProtKB-UniRule"/>
</dbReference>
<feature type="domain" description="K Homology" evidence="4">
    <location>
        <begin position="55"/>
        <end position="135"/>
    </location>
</feature>
<keyword evidence="2" id="KW-0694">RNA-binding</keyword>
<dbReference type="PANTHER" id="PTHR10288">
    <property type="entry name" value="KH DOMAIN CONTAINING RNA BINDING PROTEIN"/>
    <property type="match status" value="1"/>
</dbReference>
<dbReference type="Gene3D" id="3.30.1370.10">
    <property type="entry name" value="K Homology domain, type 1"/>
    <property type="match status" value="3"/>
</dbReference>
<evidence type="ECO:0000313" key="6">
    <source>
        <dbReference type="Proteomes" id="UP000585474"/>
    </source>
</evidence>
<feature type="compositionally biased region" description="Basic and acidic residues" evidence="3">
    <location>
        <begin position="17"/>
        <end position="31"/>
    </location>
</feature>
<feature type="domain" description="K Homology" evidence="4">
    <location>
        <begin position="298"/>
        <end position="362"/>
    </location>
</feature>
<evidence type="ECO:0000313" key="5">
    <source>
        <dbReference type="EMBL" id="GFS35561.1"/>
    </source>
</evidence>